<comment type="caution">
    <text evidence="1">The sequence shown here is derived from an EMBL/GenBank/DDBJ whole genome shotgun (WGS) entry which is preliminary data.</text>
</comment>
<gene>
    <name evidence="1" type="ORF">GDO81_023179</name>
</gene>
<evidence type="ECO:0000313" key="1">
    <source>
        <dbReference type="EMBL" id="KAG8550591.1"/>
    </source>
</evidence>
<dbReference type="AlphaFoldDB" id="A0AAV6ZMS1"/>
<proteinExistence type="predicted"/>
<protein>
    <recommendedName>
        <fullName evidence="3">Ribosomal protein L20</fullName>
    </recommendedName>
</protein>
<dbReference type="Proteomes" id="UP000824782">
    <property type="component" value="Unassembled WGS sequence"/>
</dbReference>
<evidence type="ECO:0008006" key="3">
    <source>
        <dbReference type="Google" id="ProtNLM"/>
    </source>
</evidence>
<organism evidence="1 2">
    <name type="scientific">Engystomops pustulosus</name>
    <name type="common">Tungara frog</name>
    <name type="synonym">Physalaemus pustulosus</name>
    <dbReference type="NCBI Taxonomy" id="76066"/>
    <lineage>
        <taxon>Eukaryota</taxon>
        <taxon>Metazoa</taxon>
        <taxon>Chordata</taxon>
        <taxon>Craniata</taxon>
        <taxon>Vertebrata</taxon>
        <taxon>Euteleostomi</taxon>
        <taxon>Amphibia</taxon>
        <taxon>Batrachia</taxon>
        <taxon>Anura</taxon>
        <taxon>Neobatrachia</taxon>
        <taxon>Hyloidea</taxon>
        <taxon>Leptodactylidae</taxon>
        <taxon>Leiuperinae</taxon>
        <taxon>Engystomops</taxon>
    </lineage>
</organism>
<accession>A0AAV6ZMS1</accession>
<keyword evidence="2" id="KW-1185">Reference proteome</keyword>
<sequence length="88" mass="10171">MIVKTKQRGNKKNLRLCRLMLCRRMKTYISKKQTCNTRQKQYYSLRCGNKSISAAALELSQLGIVFNGFTQNVSSIQEKMVKGKRVHS</sequence>
<evidence type="ECO:0000313" key="2">
    <source>
        <dbReference type="Proteomes" id="UP000824782"/>
    </source>
</evidence>
<dbReference type="EMBL" id="WNYA01000037">
    <property type="protein sequence ID" value="KAG8550591.1"/>
    <property type="molecule type" value="Genomic_DNA"/>
</dbReference>
<reference evidence="1" key="1">
    <citation type="thesis" date="2020" institute="ProQuest LLC" country="789 East Eisenhower Parkway, Ann Arbor, MI, USA">
        <title>Comparative Genomics and Chromosome Evolution.</title>
        <authorList>
            <person name="Mudd A.B."/>
        </authorList>
    </citation>
    <scope>NUCLEOTIDE SEQUENCE</scope>
    <source>
        <strain evidence="1">237g6f4</strain>
        <tissue evidence="1">Blood</tissue>
    </source>
</reference>
<name>A0AAV6ZMS1_ENGPU</name>